<dbReference type="WBParaSite" id="SSTP_0000259300.1">
    <property type="protein sequence ID" value="SSTP_0000259300.1"/>
    <property type="gene ID" value="SSTP_0000259300"/>
</dbReference>
<name>A0A0K0DZC8_STRER</name>
<keyword evidence="1" id="KW-0694">RNA-binding</keyword>
<feature type="domain" description="DRBM" evidence="2">
    <location>
        <begin position="254"/>
        <end position="323"/>
    </location>
</feature>
<organism evidence="4">
    <name type="scientific">Strongyloides stercoralis</name>
    <name type="common">Threadworm</name>
    <dbReference type="NCBI Taxonomy" id="6248"/>
    <lineage>
        <taxon>Eukaryota</taxon>
        <taxon>Metazoa</taxon>
        <taxon>Ecdysozoa</taxon>
        <taxon>Nematoda</taxon>
        <taxon>Chromadorea</taxon>
        <taxon>Rhabditida</taxon>
        <taxon>Tylenchina</taxon>
        <taxon>Panagrolaimomorpha</taxon>
        <taxon>Strongyloidoidea</taxon>
        <taxon>Strongyloididae</taxon>
        <taxon>Strongyloides</taxon>
    </lineage>
</organism>
<keyword evidence="3" id="KW-1185">Reference proteome</keyword>
<reference evidence="4" key="1">
    <citation type="submission" date="2015-08" db="UniProtKB">
        <authorList>
            <consortium name="WormBaseParasite"/>
        </authorList>
    </citation>
    <scope>IDENTIFICATION</scope>
</reference>
<proteinExistence type="predicted"/>
<dbReference type="Proteomes" id="UP000035681">
    <property type="component" value="Unplaced"/>
</dbReference>
<evidence type="ECO:0000313" key="3">
    <source>
        <dbReference type="Proteomes" id="UP000035681"/>
    </source>
</evidence>
<evidence type="ECO:0000256" key="1">
    <source>
        <dbReference type="PROSITE-ProRule" id="PRU00266"/>
    </source>
</evidence>
<evidence type="ECO:0000313" key="5">
    <source>
        <dbReference type="WBParaSite" id="TCONS_00008071.p1"/>
    </source>
</evidence>
<dbReference type="WBParaSite" id="TCONS_00008071.p1">
    <property type="protein sequence ID" value="TCONS_00008071.p1"/>
    <property type="gene ID" value="XLOC_006067"/>
</dbReference>
<sequence length="337" mass="38683">MSSTNKSSSSDKSTNKSSTNLNIIINVEEDFADQSDEETLFDSGIQSNLQNSNDRSSQVNSNEWIVNDVEIPNTISGEKEEPNLLPFKSKFDEIFTPSYEFEKNKSEMFEMTFIDSYSDGSHSTYAKEVVLDNVKDRPGYNFITLLNIVGKHFGYSVKETSETIFTNDSRRQLLYNTNTTTFGNRTVTYTHPSKITARHMCARDILYQLVEDGYYEKYGIPGKNKEECIKFLDSVMTSLPKESITNKRADRDRNPAVILNEFCQKRHFPSPEWERNDIQYGERNQPIHSGTLHVHIWKTEGKGTSIKKAFNDAGEKMLNIIEEFEASNPIVNPYIFE</sequence>
<dbReference type="InterPro" id="IPR014720">
    <property type="entry name" value="dsRBD_dom"/>
</dbReference>
<protein>
    <submittedName>
        <fullName evidence="4 5">DRBM domain-containing protein</fullName>
    </submittedName>
</protein>
<dbReference type="GO" id="GO:0003723">
    <property type="term" value="F:RNA binding"/>
    <property type="evidence" value="ECO:0007669"/>
    <property type="project" value="UniProtKB-UniRule"/>
</dbReference>
<dbReference type="STRING" id="6248.A0A0K0DZC8"/>
<evidence type="ECO:0000313" key="4">
    <source>
        <dbReference type="WBParaSite" id="SSTP_0000259300.1"/>
    </source>
</evidence>
<dbReference type="CDD" id="cd00048">
    <property type="entry name" value="DSRM_SF"/>
    <property type="match status" value="1"/>
</dbReference>
<accession>A0A0K0DZC8</accession>
<dbReference type="PROSITE" id="PS50137">
    <property type="entry name" value="DS_RBD"/>
    <property type="match status" value="1"/>
</dbReference>
<evidence type="ECO:0000259" key="2">
    <source>
        <dbReference type="PROSITE" id="PS50137"/>
    </source>
</evidence>
<dbReference type="AlphaFoldDB" id="A0A0K0DZC8"/>
<dbReference type="Gene3D" id="3.30.160.20">
    <property type="match status" value="2"/>
</dbReference>
<dbReference type="SUPFAM" id="SSF54768">
    <property type="entry name" value="dsRNA-binding domain-like"/>
    <property type="match status" value="1"/>
</dbReference>